<dbReference type="InterPro" id="IPR036116">
    <property type="entry name" value="FN3_sf"/>
</dbReference>
<dbReference type="PANTHER" id="PTHR13817">
    <property type="entry name" value="TITIN"/>
    <property type="match status" value="1"/>
</dbReference>
<sequence length="755" mass="82789">MKAEGLNNEEYQVVIGNDTTHYIIDDLEPARNYTFYVVAYMPMGASRMSDNVFQHTLEDVPLRAPELSLTSRSPMDIQVSWQPLPDKLSRGRVSAYRLSYRTSAESTVSQLELPGEKTQHLLENLQPDTIYLLRIAAATSIGWGEQSAWTSHRTPKLSSARVPMAPELHLEPLNCTTILARWQLSPRNSASVQGYRLFYHEESQSERAPLQLRALDNTYTIGGLDPRKKYHVKLLAYNFVGEGYQADQTVSTTGCVSVRDRLVPPPPPPHNVYIKSNSSSSVFLRWRRPAFTSSQTINYTVRCNPVGLQNASLVLYLQTNEQNLLVRDLEPNTKYEFAIRLHIDQLSSPWSPVVYQSTLPDAPTLPPSNVKVTLIEEDTALVSWKNPDEPNVAVTHYTILYASRNAWLAGEWQVLQREGTITMALLEKLKPGQIYFVKVSASNNMGDGPFSLTVELKVLADLSSGHDPRLSRGNTHSTAFSDGFYHLDQKSMTGITVGVCIALICIIICAFIIICRGKNRKFSAFKAYREGASTSAAAAGQLGAEGQTESADVSVPMLSPNHFIDAKGGTNLIINSLGPVQPSTEKKEKWFSFSSNAKKDSKALQIVRPASYQPGSTVLTYEEELNLSPDQPDAMQAMRWSPGDSEGSSSSEGSHATGDSGRYSHDETEMTNLSSGASSSRPSLSVEDSGGSEDSGGARSEDSGGSDCSVKESGDVVEASLPDQKLMESVDNGCCHHEAKNSSQDALSLQVPECV</sequence>
<dbReference type="SMART" id="SM00060">
    <property type="entry name" value="FN3"/>
    <property type="match status" value="4"/>
</dbReference>
<dbReference type="InterPro" id="IPR050964">
    <property type="entry name" value="Striated_Muscle_Regulatory"/>
</dbReference>
<dbReference type="FunFam" id="2.60.40.10:FF:000456">
    <property type="entry name" value="protogenin isoform X2"/>
    <property type="match status" value="1"/>
</dbReference>
<keyword evidence="6" id="KW-1185">Reference proteome</keyword>
<keyword evidence="3" id="KW-0812">Transmembrane</keyword>
<dbReference type="InterPro" id="IPR013783">
    <property type="entry name" value="Ig-like_fold"/>
</dbReference>
<feature type="domain" description="Fibronectin type-III" evidence="4">
    <location>
        <begin position="162"/>
        <end position="256"/>
    </location>
</feature>
<dbReference type="AlphaFoldDB" id="A0AAN8E8V8"/>
<name>A0AAN8E8V8_CHAGU</name>
<feature type="transmembrane region" description="Helical" evidence="3">
    <location>
        <begin position="495"/>
        <end position="515"/>
    </location>
</feature>
<dbReference type="EMBL" id="JAURVH010001513">
    <property type="protein sequence ID" value="KAK5935249.1"/>
    <property type="molecule type" value="Genomic_DNA"/>
</dbReference>
<dbReference type="SUPFAM" id="SSF49265">
    <property type="entry name" value="Fibronectin type III"/>
    <property type="match status" value="3"/>
</dbReference>
<keyword evidence="3" id="KW-1133">Transmembrane helix</keyword>
<feature type="domain" description="Fibronectin type-III" evidence="4">
    <location>
        <begin position="1"/>
        <end position="59"/>
    </location>
</feature>
<proteinExistence type="predicted"/>
<evidence type="ECO:0000313" key="5">
    <source>
        <dbReference type="EMBL" id="KAK5935249.1"/>
    </source>
</evidence>
<dbReference type="Pfam" id="PF00041">
    <property type="entry name" value="fn3"/>
    <property type="match status" value="4"/>
</dbReference>
<dbReference type="CDD" id="cd00063">
    <property type="entry name" value="FN3"/>
    <property type="match status" value="5"/>
</dbReference>
<feature type="domain" description="Fibronectin type-III" evidence="4">
    <location>
        <begin position="61"/>
        <end position="157"/>
    </location>
</feature>
<evidence type="ECO:0000259" key="4">
    <source>
        <dbReference type="PROSITE" id="PS50853"/>
    </source>
</evidence>
<gene>
    <name evidence="5" type="ORF">CgunFtcFv8_020626</name>
</gene>
<dbReference type="InterPro" id="IPR003961">
    <property type="entry name" value="FN3_dom"/>
</dbReference>
<feature type="region of interest" description="Disordered" evidence="2">
    <location>
        <begin position="633"/>
        <end position="722"/>
    </location>
</feature>
<dbReference type="FunFam" id="2.60.40.10:FF:000828">
    <property type="entry name" value="Protogenin"/>
    <property type="match status" value="1"/>
</dbReference>
<dbReference type="Proteomes" id="UP001331515">
    <property type="component" value="Unassembled WGS sequence"/>
</dbReference>
<evidence type="ECO:0000256" key="1">
    <source>
        <dbReference type="ARBA" id="ARBA00022737"/>
    </source>
</evidence>
<evidence type="ECO:0000256" key="2">
    <source>
        <dbReference type="SAM" id="MobiDB-lite"/>
    </source>
</evidence>
<comment type="caution">
    <text evidence="5">The sequence shown here is derived from an EMBL/GenBank/DDBJ whole genome shotgun (WGS) entry which is preliminary data.</text>
</comment>
<keyword evidence="1" id="KW-0677">Repeat</keyword>
<dbReference type="FunFam" id="2.60.40.10:FF:000551">
    <property type="entry name" value="Protogenin A"/>
    <property type="match status" value="1"/>
</dbReference>
<evidence type="ECO:0000313" key="6">
    <source>
        <dbReference type="Proteomes" id="UP001331515"/>
    </source>
</evidence>
<dbReference type="Gene3D" id="2.60.40.10">
    <property type="entry name" value="Immunoglobulins"/>
    <property type="match status" value="5"/>
</dbReference>
<protein>
    <recommendedName>
        <fullName evidence="4">Fibronectin type-III domain-containing protein</fullName>
    </recommendedName>
</protein>
<organism evidence="5 6">
    <name type="scientific">Champsocephalus gunnari</name>
    <name type="common">Mackerel icefish</name>
    <dbReference type="NCBI Taxonomy" id="52237"/>
    <lineage>
        <taxon>Eukaryota</taxon>
        <taxon>Metazoa</taxon>
        <taxon>Chordata</taxon>
        <taxon>Craniata</taxon>
        <taxon>Vertebrata</taxon>
        <taxon>Euteleostomi</taxon>
        <taxon>Actinopterygii</taxon>
        <taxon>Neopterygii</taxon>
        <taxon>Teleostei</taxon>
        <taxon>Neoteleostei</taxon>
        <taxon>Acanthomorphata</taxon>
        <taxon>Eupercaria</taxon>
        <taxon>Perciformes</taxon>
        <taxon>Notothenioidei</taxon>
        <taxon>Channichthyidae</taxon>
        <taxon>Champsocephalus</taxon>
    </lineage>
</organism>
<dbReference type="PANTHER" id="PTHR13817:SF95">
    <property type="entry name" value="PROTOGENIN"/>
    <property type="match status" value="1"/>
</dbReference>
<feature type="compositionally biased region" description="Low complexity" evidence="2">
    <location>
        <begin position="674"/>
        <end position="689"/>
    </location>
</feature>
<feature type="compositionally biased region" description="Low complexity" evidence="2">
    <location>
        <begin position="695"/>
        <end position="707"/>
    </location>
</feature>
<accession>A0AAN8E8V8</accession>
<evidence type="ECO:0000256" key="3">
    <source>
        <dbReference type="SAM" id="Phobius"/>
    </source>
</evidence>
<dbReference type="PROSITE" id="PS50853">
    <property type="entry name" value="FN3"/>
    <property type="match status" value="5"/>
</dbReference>
<feature type="compositionally biased region" description="Low complexity" evidence="2">
    <location>
        <begin position="645"/>
        <end position="654"/>
    </location>
</feature>
<reference evidence="5 6" key="1">
    <citation type="journal article" date="2023" name="Mol. Biol. Evol.">
        <title>Genomics of Secondarily Temperate Adaptation in the Only Non-Antarctic Icefish.</title>
        <authorList>
            <person name="Rivera-Colon A.G."/>
            <person name="Rayamajhi N."/>
            <person name="Minhas B.F."/>
            <person name="Madrigal G."/>
            <person name="Bilyk K.T."/>
            <person name="Yoon V."/>
            <person name="Hune M."/>
            <person name="Gregory S."/>
            <person name="Cheng C.H.C."/>
            <person name="Catchen J.M."/>
        </authorList>
    </citation>
    <scope>NUCLEOTIDE SEQUENCE [LARGE SCALE GENOMIC DNA]</scope>
    <source>
        <tissue evidence="5">White muscle</tissue>
    </source>
</reference>
<feature type="domain" description="Fibronectin type-III" evidence="4">
    <location>
        <begin position="366"/>
        <end position="461"/>
    </location>
</feature>
<feature type="domain" description="Fibronectin type-III" evidence="4">
    <location>
        <begin position="268"/>
        <end position="361"/>
    </location>
</feature>
<keyword evidence="3" id="KW-0472">Membrane</keyword>